<proteinExistence type="predicted"/>
<dbReference type="OrthoDB" id="6093375at2759"/>
<keyword evidence="3" id="KW-1185">Reference proteome</keyword>
<evidence type="ECO:0000313" key="3">
    <source>
        <dbReference type="Proteomes" id="UP000507470"/>
    </source>
</evidence>
<dbReference type="Pfam" id="PF00021">
    <property type="entry name" value="UPAR_LY6"/>
    <property type="match status" value="1"/>
</dbReference>
<sequence>MILPPRGWGGHVHPSTPTGSDCEHFSPILSVFKYDHLILGLRCLSCQGVFEPKYCIQTIQCVPGEHCYTEQVIDDNLNVFYNVGCKSSQLCKVAVQEGFGKRSGQLHVCEKCCDTDKCNNVSCTHPQGTPTHNCLRCPDVASPLECKTLGECAMDEMCFTQEFVNAKLERRYSLGCEKTKRCELLDQLVPHQRSTQLCNQCCQNANCNKFLCTDSNTNVAQTIDPAKTKVTTVPAIQVPLTPSFTKSPPTTPGKPCTDSVIINCMDLNATGTLCTPNSPAAATYCPKFCKLC</sequence>
<dbReference type="SUPFAM" id="SSF57302">
    <property type="entry name" value="Snake toxin-like"/>
    <property type="match status" value="1"/>
</dbReference>
<reference evidence="2 3" key="1">
    <citation type="submission" date="2020-06" db="EMBL/GenBank/DDBJ databases">
        <authorList>
            <person name="Li R."/>
            <person name="Bekaert M."/>
        </authorList>
    </citation>
    <scope>NUCLEOTIDE SEQUENCE [LARGE SCALE GENOMIC DNA]</scope>
    <source>
        <strain evidence="3">wild</strain>
    </source>
</reference>
<dbReference type="AlphaFoldDB" id="A0A6J8CS55"/>
<evidence type="ECO:0000259" key="1">
    <source>
        <dbReference type="Pfam" id="PF00021"/>
    </source>
</evidence>
<feature type="domain" description="UPAR/Ly6" evidence="1">
    <location>
        <begin position="40"/>
        <end position="120"/>
    </location>
</feature>
<dbReference type="InterPro" id="IPR016054">
    <property type="entry name" value="LY6_UPA_recep-like"/>
</dbReference>
<name>A0A6J8CS55_MYTCO</name>
<gene>
    <name evidence="2" type="ORF">MCOR_33047</name>
</gene>
<evidence type="ECO:0000313" key="2">
    <source>
        <dbReference type="EMBL" id="CAC5398695.1"/>
    </source>
</evidence>
<accession>A0A6J8CS55</accession>
<dbReference type="EMBL" id="CACVKT020005967">
    <property type="protein sequence ID" value="CAC5398695.1"/>
    <property type="molecule type" value="Genomic_DNA"/>
</dbReference>
<protein>
    <recommendedName>
        <fullName evidence="1">UPAR/Ly6 domain-containing protein</fullName>
    </recommendedName>
</protein>
<dbReference type="Proteomes" id="UP000507470">
    <property type="component" value="Unassembled WGS sequence"/>
</dbReference>
<dbReference type="InterPro" id="IPR045860">
    <property type="entry name" value="Snake_toxin-like_sf"/>
</dbReference>
<organism evidence="2 3">
    <name type="scientific">Mytilus coruscus</name>
    <name type="common">Sea mussel</name>
    <dbReference type="NCBI Taxonomy" id="42192"/>
    <lineage>
        <taxon>Eukaryota</taxon>
        <taxon>Metazoa</taxon>
        <taxon>Spiralia</taxon>
        <taxon>Lophotrochozoa</taxon>
        <taxon>Mollusca</taxon>
        <taxon>Bivalvia</taxon>
        <taxon>Autobranchia</taxon>
        <taxon>Pteriomorphia</taxon>
        <taxon>Mytilida</taxon>
        <taxon>Mytiloidea</taxon>
        <taxon>Mytilidae</taxon>
        <taxon>Mytilinae</taxon>
        <taxon>Mytilus</taxon>
    </lineage>
</organism>